<dbReference type="SUPFAM" id="SSF53474">
    <property type="entry name" value="alpha/beta-Hydrolases"/>
    <property type="match status" value="1"/>
</dbReference>
<feature type="domain" description="Alpha/beta hydrolase fold-3" evidence="3">
    <location>
        <begin position="148"/>
        <end position="371"/>
    </location>
</feature>
<dbReference type="Proteomes" id="UP000226431">
    <property type="component" value="Unassembled WGS sequence"/>
</dbReference>
<keyword evidence="5" id="KW-1185">Reference proteome</keyword>
<reference evidence="4 5" key="1">
    <citation type="submission" date="2017-06" db="EMBL/GenBank/DDBJ databases">
        <title>Ant-infecting Ophiocordyceps genomes reveal a high diversity of potential behavioral manipulation genes and a possible major role for enterotoxins.</title>
        <authorList>
            <person name="De Bekker C."/>
            <person name="Evans H.C."/>
            <person name="Brachmann A."/>
            <person name="Hughes D.P."/>
        </authorList>
    </citation>
    <scope>NUCLEOTIDE SEQUENCE [LARGE SCALE GENOMIC DNA]</scope>
    <source>
        <strain evidence="4 5">Map16</strain>
    </source>
</reference>
<dbReference type="InterPro" id="IPR013094">
    <property type="entry name" value="AB_hydrolase_3"/>
</dbReference>
<comment type="caution">
    <text evidence="4">The sequence shown here is derived from an EMBL/GenBank/DDBJ whole genome shotgun (WGS) entry which is preliminary data.</text>
</comment>
<keyword evidence="2" id="KW-0472">Membrane</keyword>
<dbReference type="STRING" id="2004952.A0A2C5YFS4"/>
<protein>
    <recommendedName>
        <fullName evidence="3">Alpha/beta hydrolase fold-3 domain-containing protein</fullName>
    </recommendedName>
</protein>
<keyword evidence="2" id="KW-0812">Transmembrane</keyword>
<organism evidence="4 5">
    <name type="scientific">Ophiocordyceps camponoti-rufipedis</name>
    <dbReference type="NCBI Taxonomy" id="2004952"/>
    <lineage>
        <taxon>Eukaryota</taxon>
        <taxon>Fungi</taxon>
        <taxon>Dikarya</taxon>
        <taxon>Ascomycota</taxon>
        <taxon>Pezizomycotina</taxon>
        <taxon>Sordariomycetes</taxon>
        <taxon>Hypocreomycetidae</taxon>
        <taxon>Hypocreales</taxon>
        <taxon>Ophiocordycipitaceae</taxon>
        <taxon>Ophiocordyceps</taxon>
    </lineage>
</organism>
<sequence>MILGPISLVDCLVFCILLAPQLIYHVGLFRTIGVGLRALPFLLLQLPVDLFRHWLRLPASRVPAFAREASTFEYLVTRCVRYAFKNIPPDVANIFFSKRVSLPFLRWRMLRHGIVKCPIHWHEYEDDAAVKGLWIRHDPNRPPDMVIYYLHGGGFSMGSSHFYLEFLLTWVHLLVEAGFESPAIFALDYTLVPKAVYPTQLSEVTRNYGQVLQVAGDASRVCVAGDSAGGALILGLLQEIGAQAREPGGLGIIVDASSVKAVPRIAALISPWLKLKSDTFHVSAVDYLDQDTLWEYGLAYAGEAMVNRHPASPGSCTNDELWKAAAPQRGYIVVFGEEEVFAPDIEAFITCQARNGIDVKTLRFDGGIHAWPVVSLFLSSRKDGRLQGLRYLAGQISRLARSDTTMDKEADKEALRLDQVDCHSLAE</sequence>
<proteinExistence type="predicted"/>
<dbReference type="EMBL" id="NJES01000141">
    <property type="protein sequence ID" value="PHH76918.1"/>
    <property type="molecule type" value="Genomic_DNA"/>
</dbReference>
<dbReference type="InterPro" id="IPR029058">
    <property type="entry name" value="AB_hydrolase_fold"/>
</dbReference>
<keyword evidence="2" id="KW-1133">Transmembrane helix</keyword>
<evidence type="ECO:0000259" key="3">
    <source>
        <dbReference type="Pfam" id="PF07859"/>
    </source>
</evidence>
<dbReference type="OrthoDB" id="408631at2759"/>
<gene>
    <name evidence="4" type="ORF">CDD80_1092</name>
</gene>
<dbReference type="AlphaFoldDB" id="A0A2C5YFS4"/>
<name>A0A2C5YFS4_9HYPO</name>
<accession>A0A2C5YFS4</accession>
<dbReference type="PANTHER" id="PTHR48081">
    <property type="entry name" value="AB HYDROLASE SUPERFAMILY PROTEIN C4A8.06C"/>
    <property type="match status" value="1"/>
</dbReference>
<dbReference type="GO" id="GO:0016787">
    <property type="term" value="F:hydrolase activity"/>
    <property type="evidence" value="ECO:0007669"/>
    <property type="project" value="UniProtKB-KW"/>
</dbReference>
<evidence type="ECO:0000313" key="5">
    <source>
        <dbReference type="Proteomes" id="UP000226431"/>
    </source>
</evidence>
<evidence type="ECO:0000313" key="4">
    <source>
        <dbReference type="EMBL" id="PHH76918.1"/>
    </source>
</evidence>
<feature type="transmembrane region" description="Helical" evidence="2">
    <location>
        <begin position="6"/>
        <end position="24"/>
    </location>
</feature>
<dbReference type="Gene3D" id="3.40.50.1820">
    <property type="entry name" value="alpha/beta hydrolase"/>
    <property type="match status" value="1"/>
</dbReference>
<keyword evidence="1" id="KW-0378">Hydrolase</keyword>
<dbReference type="Pfam" id="PF07859">
    <property type="entry name" value="Abhydrolase_3"/>
    <property type="match status" value="1"/>
</dbReference>
<dbReference type="PANTHER" id="PTHR48081:SF2">
    <property type="entry name" value="ALPHA_BETA-HYDROLASE"/>
    <property type="match status" value="1"/>
</dbReference>
<evidence type="ECO:0000256" key="2">
    <source>
        <dbReference type="SAM" id="Phobius"/>
    </source>
</evidence>
<dbReference type="InterPro" id="IPR050300">
    <property type="entry name" value="GDXG_lipolytic_enzyme"/>
</dbReference>
<evidence type="ECO:0000256" key="1">
    <source>
        <dbReference type="ARBA" id="ARBA00022801"/>
    </source>
</evidence>